<keyword evidence="8 17" id="KW-0479">Metal-binding</keyword>
<dbReference type="PANTHER" id="PTHR22888:SF9">
    <property type="entry name" value="CYTOCHROME C OXIDASE SUBUNIT 2"/>
    <property type="match status" value="1"/>
</dbReference>
<dbReference type="InterPro" id="IPR045187">
    <property type="entry name" value="CcO_II"/>
</dbReference>
<gene>
    <name evidence="25" type="primary">coxB</name>
    <name evidence="25" type="ORF">C1H71_07490</name>
</gene>
<dbReference type="InterPro" id="IPR011759">
    <property type="entry name" value="Cyt_c_oxidase_su2_TM_dom"/>
</dbReference>
<dbReference type="InterPro" id="IPR002429">
    <property type="entry name" value="CcO_II-like_C"/>
</dbReference>
<dbReference type="SUPFAM" id="SSF46626">
    <property type="entry name" value="Cytochrome c"/>
    <property type="match status" value="1"/>
</dbReference>
<evidence type="ECO:0000256" key="10">
    <source>
        <dbReference type="ARBA" id="ARBA00022982"/>
    </source>
</evidence>
<feature type="domain" description="Cytochrome c" evidence="24">
    <location>
        <begin position="271"/>
        <end position="347"/>
    </location>
</feature>
<dbReference type="CDD" id="cd13912">
    <property type="entry name" value="CcO_II_C"/>
    <property type="match status" value="1"/>
</dbReference>
<evidence type="ECO:0000256" key="19">
    <source>
        <dbReference type="RuleBase" id="RU004024"/>
    </source>
</evidence>
<evidence type="ECO:0000256" key="18">
    <source>
        <dbReference type="RuleBase" id="RU000456"/>
    </source>
</evidence>
<evidence type="ECO:0000256" key="17">
    <source>
        <dbReference type="PROSITE-ProRule" id="PRU00433"/>
    </source>
</evidence>
<evidence type="ECO:0000256" key="9">
    <source>
        <dbReference type="ARBA" id="ARBA00022967"/>
    </source>
</evidence>
<evidence type="ECO:0000256" key="8">
    <source>
        <dbReference type="ARBA" id="ARBA00022723"/>
    </source>
</evidence>
<evidence type="ECO:0000256" key="15">
    <source>
        <dbReference type="ARBA" id="ARBA00024688"/>
    </source>
</evidence>
<reference evidence="25 26" key="1">
    <citation type="submission" date="2018-01" db="EMBL/GenBank/DDBJ databases">
        <title>Genome sequence of Iodobacter sp. strain PCH194 isolated from Indian Trans-Himalaya.</title>
        <authorList>
            <person name="Kumar V."/>
            <person name="Thakur V."/>
            <person name="Kumar S."/>
            <person name="Singh D."/>
        </authorList>
    </citation>
    <scope>NUCLEOTIDE SEQUENCE [LARGE SCALE GENOMIC DNA]</scope>
    <source>
        <strain evidence="25 26">PCH194</strain>
    </source>
</reference>
<dbReference type="AlphaFoldDB" id="A0A7G3G835"/>
<dbReference type="GO" id="GO:0004129">
    <property type="term" value="F:cytochrome-c oxidase activity"/>
    <property type="evidence" value="ECO:0007669"/>
    <property type="project" value="UniProtKB-EC"/>
</dbReference>
<feature type="domain" description="Cytochrome oxidase subunit II transmembrane region profile" evidence="23">
    <location>
        <begin position="14"/>
        <end position="109"/>
    </location>
</feature>
<dbReference type="PANTHER" id="PTHR22888">
    <property type="entry name" value="CYTOCHROME C OXIDASE, SUBUNIT II"/>
    <property type="match status" value="1"/>
</dbReference>
<dbReference type="PROSITE" id="PS50857">
    <property type="entry name" value="COX2_CUA"/>
    <property type="match status" value="1"/>
</dbReference>
<organism evidence="25 26">
    <name type="scientific">Iodobacter fluviatilis</name>
    <dbReference type="NCBI Taxonomy" id="537"/>
    <lineage>
        <taxon>Bacteria</taxon>
        <taxon>Pseudomonadati</taxon>
        <taxon>Pseudomonadota</taxon>
        <taxon>Betaproteobacteria</taxon>
        <taxon>Neisseriales</taxon>
        <taxon>Chitinibacteraceae</taxon>
        <taxon>Iodobacter</taxon>
    </lineage>
</organism>
<dbReference type="EMBL" id="CP025781">
    <property type="protein sequence ID" value="QBC43396.1"/>
    <property type="molecule type" value="Genomic_DNA"/>
</dbReference>
<dbReference type="Pfam" id="PF02790">
    <property type="entry name" value="COX2_TM"/>
    <property type="match status" value="1"/>
</dbReference>
<dbReference type="Proteomes" id="UP000515917">
    <property type="component" value="Chromosome"/>
</dbReference>
<dbReference type="Gene3D" id="1.10.287.90">
    <property type="match status" value="1"/>
</dbReference>
<sequence>MRRLALALMLPAAIAQAGSMNFQPAQSAIAHDITNLHTLLMWIILVIFFLVFGVMFYAILRHRKSLGHAAKPFHENTTVEILWTIIPALILIAMAWPAARVVIAQKDTRDSEITIKATGYQWFWGYKYLDHGVDFKSRLTTKQDQINDYQGNASPKGEHYLLEVDEPLVVPVGKKIRILTTSNDVIHSWAMPAFGVKQDAIPGFIRDTWFKAENTGTFRGQCSELCGKDHGFMPVVVKVVTDKEFQEWVGKKQAEAKAAADDPNKKWTKDELIARGRSVYEINCVACHKADGKGSGPYPSLAGSKIALGPIADHLGMVLKGKNAMPAWNALSDTEIAAVVTYERNSFGNTVGDALYPADVKAARK</sequence>
<dbReference type="GO" id="GO:0042773">
    <property type="term" value="P:ATP synthesis coupled electron transport"/>
    <property type="evidence" value="ECO:0007669"/>
    <property type="project" value="TreeGrafter"/>
</dbReference>
<evidence type="ECO:0000256" key="11">
    <source>
        <dbReference type="ARBA" id="ARBA00022989"/>
    </source>
</evidence>
<keyword evidence="12 17" id="KW-0408">Iron</keyword>
<evidence type="ECO:0000256" key="2">
    <source>
        <dbReference type="ARBA" id="ARBA00004459"/>
    </source>
</evidence>
<evidence type="ECO:0000313" key="25">
    <source>
        <dbReference type="EMBL" id="QBC43396.1"/>
    </source>
</evidence>
<comment type="cofactor">
    <cofactor evidence="19">
        <name>Cu cation</name>
        <dbReference type="ChEBI" id="CHEBI:23378"/>
    </cofactor>
    <text evidence="19">Binds a copper A center.</text>
</comment>
<comment type="similarity">
    <text evidence="3 18">Belongs to the cytochrome c oxidase subunit 2 family.</text>
</comment>
<dbReference type="InterPro" id="IPR008972">
    <property type="entry name" value="Cupredoxin"/>
</dbReference>
<feature type="domain" description="Cytochrome oxidase subunit II copper A binding" evidence="22">
    <location>
        <begin position="110"/>
        <end position="251"/>
    </location>
</feature>
<dbReference type="Gene3D" id="2.60.40.420">
    <property type="entry name" value="Cupredoxins - blue copper proteins"/>
    <property type="match status" value="1"/>
</dbReference>
<dbReference type="InterPro" id="IPR001505">
    <property type="entry name" value="Copper_CuA"/>
</dbReference>
<dbReference type="InterPro" id="IPR036257">
    <property type="entry name" value="Cyt_c_oxidase_su2_TM_sf"/>
</dbReference>
<dbReference type="PRINTS" id="PR01166">
    <property type="entry name" value="CYCOXIDASEII"/>
</dbReference>
<feature type="chain" id="PRO_5028883733" description="Cytochrome c oxidase subunit 2" evidence="21">
    <location>
        <begin position="18"/>
        <end position="365"/>
    </location>
</feature>
<evidence type="ECO:0000259" key="23">
    <source>
        <dbReference type="PROSITE" id="PS50999"/>
    </source>
</evidence>
<feature type="transmembrane region" description="Helical" evidence="20">
    <location>
        <begin position="40"/>
        <end position="60"/>
    </location>
</feature>
<dbReference type="PROSITE" id="PS50999">
    <property type="entry name" value="COX2_TM"/>
    <property type="match status" value="1"/>
</dbReference>
<dbReference type="NCBIfam" id="TIGR02866">
    <property type="entry name" value="CoxB"/>
    <property type="match status" value="1"/>
</dbReference>
<dbReference type="InterPro" id="IPR014222">
    <property type="entry name" value="Cyt_c_oxidase_su2"/>
</dbReference>
<comment type="catalytic activity">
    <reaction evidence="16 19">
        <text>4 Fe(II)-[cytochrome c] + O2 + 8 H(+)(in) = 4 Fe(III)-[cytochrome c] + 2 H2O + 4 H(+)(out)</text>
        <dbReference type="Rhea" id="RHEA:11436"/>
        <dbReference type="Rhea" id="RHEA-COMP:10350"/>
        <dbReference type="Rhea" id="RHEA-COMP:14399"/>
        <dbReference type="ChEBI" id="CHEBI:15377"/>
        <dbReference type="ChEBI" id="CHEBI:15378"/>
        <dbReference type="ChEBI" id="CHEBI:15379"/>
        <dbReference type="ChEBI" id="CHEBI:29033"/>
        <dbReference type="ChEBI" id="CHEBI:29034"/>
        <dbReference type="EC" id="7.1.1.9"/>
    </reaction>
</comment>
<keyword evidence="26" id="KW-1185">Reference proteome</keyword>
<keyword evidence="7 18" id="KW-0812">Transmembrane</keyword>
<keyword evidence="11 20" id="KW-1133">Transmembrane helix</keyword>
<evidence type="ECO:0000256" key="7">
    <source>
        <dbReference type="ARBA" id="ARBA00022692"/>
    </source>
</evidence>
<dbReference type="KEGG" id="ifl:C1H71_07490"/>
<keyword evidence="14 20" id="KW-0472">Membrane</keyword>
<evidence type="ECO:0000256" key="6">
    <source>
        <dbReference type="ARBA" id="ARBA00022660"/>
    </source>
</evidence>
<name>A0A7G3G835_9NEIS</name>
<dbReference type="Gene3D" id="1.10.760.10">
    <property type="entry name" value="Cytochrome c-like domain"/>
    <property type="match status" value="1"/>
</dbReference>
<dbReference type="InterPro" id="IPR036909">
    <property type="entry name" value="Cyt_c-like_dom_sf"/>
</dbReference>
<keyword evidence="13 19" id="KW-0186">Copper</keyword>
<keyword evidence="21" id="KW-0732">Signal</keyword>
<dbReference type="Pfam" id="PF00116">
    <property type="entry name" value="COX2"/>
    <property type="match status" value="1"/>
</dbReference>
<evidence type="ECO:0000256" key="14">
    <source>
        <dbReference type="ARBA" id="ARBA00023136"/>
    </source>
</evidence>
<dbReference type="SUPFAM" id="SSF49503">
    <property type="entry name" value="Cupredoxins"/>
    <property type="match status" value="1"/>
</dbReference>
<dbReference type="GO" id="GO:0020037">
    <property type="term" value="F:heme binding"/>
    <property type="evidence" value="ECO:0007669"/>
    <property type="project" value="InterPro"/>
</dbReference>
<comment type="subcellular location">
    <subcellularLocation>
        <location evidence="18">Cell membrane</location>
        <topology evidence="18">Multi-pass membrane protein</topology>
    </subcellularLocation>
    <subcellularLocation>
        <location evidence="2">Cell outer membrane</location>
        <topology evidence="2">Lipid-anchor</topology>
    </subcellularLocation>
    <subcellularLocation>
        <location evidence="1">Membrane</location>
        <topology evidence="1">Multi-pass membrane protein</topology>
    </subcellularLocation>
</comment>
<dbReference type="Pfam" id="PF13442">
    <property type="entry name" value="Cytochrome_CBB3"/>
    <property type="match status" value="1"/>
</dbReference>
<evidence type="ECO:0000259" key="22">
    <source>
        <dbReference type="PROSITE" id="PS50857"/>
    </source>
</evidence>
<dbReference type="RefSeq" id="WP_130105975.1">
    <property type="nucleotide sequence ID" value="NZ_CP025781.1"/>
</dbReference>
<keyword evidence="10 18" id="KW-0249">Electron transport</keyword>
<comment type="function">
    <text evidence="15 19">Subunits I and II form the functional core of the enzyme complex. Electrons originating in cytochrome c are transferred via heme a and Cu(A) to the binuclear center formed by heme a3 and Cu(B).</text>
</comment>
<evidence type="ECO:0000256" key="16">
    <source>
        <dbReference type="ARBA" id="ARBA00047816"/>
    </source>
</evidence>
<dbReference type="GO" id="GO:0016491">
    <property type="term" value="F:oxidoreductase activity"/>
    <property type="evidence" value="ECO:0007669"/>
    <property type="project" value="InterPro"/>
</dbReference>
<proteinExistence type="inferred from homology"/>
<keyword evidence="6 18" id="KW-0679">Respiratory chain</keyword>
<dbReference type="PROSITE" id="PS00078">
    <property type="entry name" value="COX2"/>
    <property type="match status" value="1"/>
</dbReference>
<feature type="signal peptide" evidence="21">
    <location>
        <begin position="1"/>
        <end position="17"/>
    </location>
</feature>
<evidence type="ECO:0000256" key="5">
    <source>
        <dbReference type="ARBA" id="ARBA00022617"/>
    </source>
</evidence>
<dbReference type="SUPFAM" id="SSF81464">
    <property type="entry name" value="Cytochrome c oxidase subunit II-like, transmembrane region"/>
    <property type="match status" value="1"/>
</dbReference>
<dbReference type="GO" id="GO:0009279">
    <property type="term" value="C:cell outer membrane"/>
    <property type="evidence" value="ECO:0007669"/>
    <property type="project" value="UniProtKB-SubCell"/>
</dbReference>
<dbReference type="GO" id="GO:0005507">
    <property type="term" value="F:copper ion binding"/>
    <property type="evidence" value="ECO:0007669"/>
    <property type="project" value="InterPro"/>
</dbReference>
<dbReference type="GO" id="GO:0005886">
    <property type="term" value="C:plasma membrane"/>
    <property type="evidence" value="ECO:0007669"/>
    <property type="project" value="UniProtKB-SubCell"/>
</dbReference>
<evidence type="ECO:0000259" key="24">
    <source>
        <dbReference type="PROSITE" id="PS51007"/>
    </source>
</evidence>
<dbReference type="PROSITE" id="PS51007">
    <property type="entry name" value="CYTC"/>
    <property type="match status" value="1"/>
</dbReference>
<keyword evidence="5 17" id="KW-0349">Heme</keyword>
<evidence type="ECO:0000256" key="4">
    <source>
        <dbReference type="ARBA" id="ARBA00022448"/>
    </source>
</evidence>
<evidence type="ECO:0000256" key="13">
    <source>
        <dbReference type="ARBA" id="ARBA00023008"/>
    </source>
</evidence>
<evidence type="ECO:0000256" key="12">
    <source>
        <dbReference type="ARBA" id="ARBA00023004"/>
    </source>
</evidence>
<keyword evidence="9" id="KW-1278">Translocase</keyword>
<dbReference type="EC" id="7.1.1.9" evidence="19"/>
<feature type="transmembrane region" description="Helical" evidence="20">
    <location>
        <begin position="81"/>
        <end position="99"/>
    </location>
</feature>
<keyword evidence="4 18" id="KW-0813">Transport</keyword>
<dbReference type="InterPro" id="IPR034210">
    <property type="entry name" value="CcO_II_C"/>
</dbReference>
<evidence type="ECO:0000313" key="26">
    <source>
        <dbReference type="Proteomes" id="UP000515917"/>
    </source>
</evidence>
<evidence type="ECO:0000256" key="20">
    <source>
        <dbReference type="SAM" id="Phobius"/>
    </source>
</evidence>
<protein>
    <recommendedName>
        <fullName evidence="19">Cytochrome c oxidase subunit 2</fullName>
        <ecNumber evidence="19">7.1.1.9</ecNumber>
    </recommendedName>
</protein>
<dbReference type="InterPro" id="IPR009056">
    <property type="entry name" value="Cyt_c-like_dom"/>
</dbReference>
<accession>A0A7G3G835</accession>
<evidence type="ECO:0000256" key="1">
    <source>
        <dbReference type="ARBA" id="ARBA00004141"/>
    </source>
</evidence>
<evidence type="ECO:0000256" key="21">
    <source>
        <dbReference type="SAM" id="SignalP"/>
    </source>
</evidence>
<evidence type="ECO:0000256" key="3">
    <source>
        <dbReference type="ARBA" id="ARBA00007866"/>
    </source>
</evidence>